<feature type="domain" description="Peptidase S33 tripeptidyl aminopeptidase-like C-terminal" evidence="1">
    <location>
        <begin position="191"/>
        <end position="238"/>
    </location>
</feature>
<dbReference type="Proteomes" id="UP000265962">
    <property type="component" value="Unassembled WGS sequence"/>
</dbReference>
<accession>A0A375I693</accession>
<dbReference type="PANTHER" id="PTHR43265:SF1">
    <property type="entry name" value="ESTERASE ESTD"/>
    <property type="match status" value="1"/>
</dbReference>
<protein>
    <submittedName>
        <fullName evidence="3">Peptidase S33 tripeptidyl aminopeptidase-like, C-terminal</fullName>
    </submittedName>
</protein>
<dbReference type="EMBL" id="OMOH01000007">
    <property type="protein sequence ID" value="SPF68918.1"/>
    <property type="molecule type" value="Genomic_DNA"/>
</dbReference>
<dbReference type="AlphaFoldDB" id="A0A375I693"/>
<evidence type="ECO:0000313" key="4">
    <source>
        <dbReference type="Proteomes" id="UP000265962"/>
    </source>
</evidence>
<dbReference type="InterPro" id="IPR013595">
    <property type="entry name" value="Pept_S33_TAP-like_C"/>
</dbReference>
<proteinExistence type="predicted"/>
<dbReference type="InterPro" id="IPR022742">
    <property type="entry name" value="Hydrolase_4"/>
</dbReference>
<dbReference type="Gene3D" id="3.40.50.1820">
    <property type="entry name" value="alpha/beta hydrolase"/>
    <property type="match status" value="1"/>
</dbReference>
<reference evidence="4" key="1">
    <citation type="submission" date="2018-02" db="EMBL/GenBank/DDBJ databases">
        <authorList>
            <person name="Hornung B."/>
        </authorList>
    </citation>
    <scope>NUCLEOTIDE SEQUENCE [LARGE SCALE GENOMIC DNA]</scope>
</reference>
<sequence length="253" mass="27095">MSTGRRALELCFERDGLRIRGELHLPAGDGPFPATICSHGFGATSATVEPYARFLAEHGVAGYRFDFCGGSSHSRSDGSLSDQSVLTEAADLEAVLDGIRAQPLVRPDEVFLLGASQGGYVSGIVAARHPSAVRGLVMLYPALVIPDDAHERYASPDDVPERPVLFGVPIGRRYYTDAWGLDPDRDLAGYEGEVLIVHGEQDETVPLRYSERAAGRYPRARLVSIPGAGHGFHGEALSTAERAILDLVVTALG</sequence>
<evidence type="ECO:0000259" key="1">
    <source>
        <dbReference type="Pfam" id="PF08386"/>
    </source>
</evidence>
<dbReference type="PANTHER" id="PTHR43265">
    <property type="entry name" value="ESTERASE ESTD"/>
    <property type="match status" value="1"/>
</dbReference>
<dbReference type="RefSeq" id="WP_119716050.1">
    <property type="nucleotide sequence ID" value="NZ_OMOH01000007.1"/>
</dbReference>
<dbReference type="SUPFAM" id="SSF53474">
    <property type="entry name" value="alpha/beta-Hydrolases"/>
    <property type="match status" value="1"/>
</dbReference>
<name>A0A375I693_9ACTN</name>
<dbReference type="GO" id="GO:0052689">
    <property type="term" value="F:carboxylic ester hydrolase activity"/>
    <property type="evidence" value="ECO:0007669"/>
    <property type="project" value="TreeGrafter"/>
</dbReference>
<dbReference type="Pfam" id="PF08386">
    <property type="entry name" value="Abhydrolase_4"/>
    <property type="match status" value="1"/>
</dbReference>
<keyword evidence="3" id="KW-0031">Aminopeptidase</keyword>
<dbReference type="InterPro" id="IPR029058">
    <property type="entry name" value="AB_hydrolase_fold"/>
</dbReference>
<dbReference type="GO" id="GO:0004177">
    <property type="term" value="F:aminopeptidase activity"/>
    <property type="evidence" value="ECO:0007669"/>
    <property type="project" value="UniProtKB-KW"/>
</dbReference>
<evidence type="ECO:0000259" key="2">
    <source>
        <dbReference type="Pfam" id="PF12146"/>
    </source>
</evidence>
<evidence type="ECO:0000313" key="3">
    <source>
        <dbReference type="EMBL" id="SPF68918.1"/>
    </source>
</evidence>
<organism evidence="3 4">
    <name type="scientific">Propionibacterium ruminifibrarum</name>
    <dbReference type="NCBI Taxonomy" id="1962131"/>
    <lineage>
        <taxon>Bacteria</taxon>
        <taxon>Bacillati</taxon>
        <taxon>Actinomycetota</taxon>
        <taxon>Actinomycetes</taxon>
        <taxon>Propionibacteriales</taxon>
        <taxon>Propionibacteriaceae</taxon>
        <taxon>Propionibacterium</taxon>
    </lineage>
</organism>
<feature type="domain" description="Serine aminopeptidase S33" evidence="2">
    <location>
        <begin position="36"/>
        <end position="148"/>
    </location>
</feature>
<gene>
    <name evidence="3" type="ORF">PROPJV5_1893</name>
</gene>
<keyword evidence="3" id="KW-0378">Hydrolase</keyword>
<dbReference type="Pfam" id="PF12146">
    <property type="entry name" value="Hydrolase_4"/>
    <property type="match status" value="1"/>
</dbReference>
<dbReference type="OrthoDB" id="63034at2"/>
<keyword evidence="4" id="KW-1185">Reference proteome</keyword>
<dbReference type="InterPro" id="IPR053145">
    <property type="entry name" value="AB_hydrolase_Est10"/>
</dbReference>
<keyword evidence="3" id="KW-0645">Protease</keyword>